<dbReference type="AlphaFoldDB" id="A0A1J9PWB5"/>
<proteinExistence type="predicted"/>
<comment type="caution">
    <text evidence="2">The sequence shown here is derived from an EMBL/GenBank/DDBJ whole genome shotgun (WGS) entry which is preliminary data.</text>
</comment>
<feature type="compositionally biased region" description="Polar residues" evidence="1">
    <location>
        <begin position="37"/>
        <end position="49"/>
    </location>
</feature>
<evidence type="ECO:0000313" key="3">
    <source>
        <dbReference type="Proteomes" id="UP000242791"/>
    </source>
</evidence>
<dbReference type="EMBL" id="LGTZ01002629">
    <property type="protein sequence ID" value="OJD12179.1"/>
    <property type="molecule type" value="Genomic_DNA"/>
</dbReference>
<feature type="compositionally biased region" description="Basic and acidic residues" evidence="1">
    <location>
        <begin position="320"/>
        <end position="330"/>
    </location>
</feature>
<evidence type="ECO:0008006" key="4">
    <source>
        <dbReference type="Google" id="ProtNLM"/>
    </source>
</evidence>
<gene>
    <name evidence="2" type="ORF">ACJ73_09397</name>
</gene>
<organism evidence="2 3">
    <name type="scientific">Blastomyces percursus</name>
    <dbReference type="NCBI Taxonomy" id="1658174"/>
    <lineage>
        <taxon>Eukaryota</taxon>
        <taxon>Fungi</taxon>
        <taxon>Dikarya</taxon>
        <taxon>Ascomycota</taxon>
        <taxon>Pezizomycotina</taxon>
        <taxon>Eurotiomycetes</taxon>
        <taxon>Eurotiomycetidae</taxon>
        <taxon>Onygenales</taxon>
        <taxon>Ajellomycetaceae</taxon>
        <taxon>Blastomyces</taxon>
    </lineage>
</organism>
<name>A0A1J9PWB5_9EURO</name>
<protein>
    <recommendedName>
        <fullName evidence="4">Retrotransposon gag domain-containing protein</fullName>
    </recommendedName>
</protein>
<dbReference type="Proteomes" id="UP000242791">
    <property type="component" value="Unassembled WGS sequence"/>
</dbReference>
<reference evidence="2 3" key="1">
    <citation type="submission" date="2015-08" db="EMBL/GenBank/DDBJ databases">
        <title>Emmonsia species relationships and genome sequence.</title>
        <authorList>
            <person name="Cuomo C.A."/>
            <person name="Schwartz I.S."/>
            <person name="Kenyon C."/>
            <person name="De Hoog G.S."/>
            <person name="Govender N.P."/>
            <person name="Botha A."/>
            <person name="Moreno L."/>
            <person name="De Vries M."/>
            <person name="Munoz J.F."/>
            <person name="Stielow J.B."/>
        </authorList>
    </citation>
    <scope>NUCLEOTIDE SEQUENCE [LARGE SCALE GENOMIC DNA]</scope>
    <source>
        <strain evidence="2 3">EI222</strain>
    </source>
</reference>
<evidence type="ECO:0000256" key="1">
    <source>
        <dbReference type="SAM" id="MobiDB-lite"/>
    </source>
</evidence>
<dbReference type="VEuPathDB" id="FungiDB:ACJ73_09397"/>
<sequence length="359" mass="41152">MEQTNVPSDAGEGEPSGQSLTDAEEDLVEGPGRSRRGSLTQRTPTSNDDAPQEDPARKVQRLREKLDEISLANEARALQRRIEREEAVARDEIPPHEFDLPTRPPVSNYMEDFKLPNPENYYGKDMKDCTRFLAGMEKQFRMRPRLVDDTQRIGWTIIFIRGKVQEDWDTMASDPHAKMPETWDDFKKWVKNQVAPERTRGLAVMEEYHGAMQKPDQTLEENMDTPLPEWVRVSLIRCKLLQYLRQELAQYEGKLETLAALRDQAVLYESIHKPKTQTSGDKGKPVRPAKPNKRGISVSQGHGASQADAHGQNPSRDRRRKEPLPRLSEEEFKKRKDNGLCLTCGSKDHFVNVRALVRT</sequence>
<dbReference type="STRING" id="1658174.A0A1J9PWB5"/>
<feature type="region of interest" description="Disordered" evidence="1">
    <location>
        <begin position="1"/>
        <end position="60"/>
    </location>
</feature>
<evidence type="ECO:0000313" key="2">
    <source>
        <dbReference type="EMBL" id="OJD12179.1"/>
    </source>
</evidence>
<feature type="region of interest" description="Disordered" evidence="1">
    <location>
        <begin position="272"/>
        <end position="330"/>
    </location>
</feature>
<keyword evidence="3" id="KW-1185">Reference proteome</keyword>
<accession>A0A1J9PWB5</accession>